<gene>
    <name evidence="1" type="ORF">NOCA2310033</name>
</gene>
<reference evidence="1" key="1">
    <citation type="submission" date="2015-08" db="EMBL/GenBank/DDBJ databases">
        <authorList>
            <person name="Babu N.S."/>
            <person name="Beckwith C.J."/>
            <person name="Beseler K.G."/>
            <person name="Brison A."/>
            <person name="Carone J.V."/>
            <person name="Caskin T.P."/>
            <person name="Diamond M."/>
            <person name="Durham M.E."/>
            <person name="Foxe J.M."/>
            <person name="Go M."/>
            <person name="Henderson B.A."/>
            <person name="Jones I.B."/>
            <person name="McGettigan J.A."/>
            <person name="Micheletti S.J."/>
            <person name="Nasrallah M.E."/>
            <person name="Ortiz D."/>
            <person name="Piller C.R."/>
            <person name="Privatt S.R."/>
            <person name="Schneider S.L."/>
            <person name="Sharp S."/>
            <person name="Smith T.C."/>
            <person name="Stanton J.D."/>
            <person name="Ullery H.E."/>
            <person name="Wilson R.J."/>
            <person name="Serrano M.G."/>
            <person name="Buck G."/>
            <person name="Lee V."/>
            <person name="Wang Y."/>
            <person name="Carvalho R."/>
            <person name="Voegtly L."/>
            <person name="Shi R."/>
            <person name="Duckworth R."/>
            <person name="Johnson A."/>
            <person name="Loviza R."/>
            <person name="Walstead R."/>
            <person name="Shah Z."/>
            <person name="Kiflezghi M."/>
            <person name="Wade K."/>
            <person name="Ball S.L."/>
            <person name="Bradley K.W."/>
            <person name="Asai D.J."/>
            <person name="Bowman C.A."/>
            <person name="Russell D.A."/>
            <person name="Pope W.H."/>
            <person name="Jacobs-Sera D."/>
            <person name="Hendrix R.W."/>
            <person name="Hatfull G.F."/>
        </authorList>
    </citation>
    <scope>NUCLEOTIDE SEQUENCE</scope>
</reference>
<name>A0A2P2C1F9_9ZZZZ</name>
<evidence type="ECO:0000313" key="1">
    <source>
        <dbReference type="EMBL" id="CUR55853.1"/>
    </source>
</evidence>
<sequence length="489" mass="53022">MHRNLAAVVGVATLTASLLAPVSVDAAAMPSIARPSAERALATATSVLAGEAAPQTDATMALLGLRAAYDDLSPHQRVQADRVVARPTRDDVLCGVRVCVHYTRGSTGDRTTQAWAEQTLATMDDARDYIVHHGFRRGQASDLLKGGNGKLDVYTENLRDEGHAGYCQTETQVVGEPRLYSGFCVFDNDFEGYAEGPKRMLRITAAHEIFHAVEFNYDTFEDPWIMEASANWMTDEYLVDGVGATEPYLDSLAYGQLGKPRKSLDRASGRSPAGNWIFIERVSRKLSYRGVRNIWERLDATTGAPNASSIKGVKQVLAAEDVAFRGFYTRFAADNRFPHGAYHAGDSYEPTKPAKTFRLAAAEPSARASVTLDHLSSTSYVFTPGASLSGSWRLRLTVNGPRRAEGTGAYVQVVKRRSGVLVDSRPISIDKGGDGTVVASLKDDVPYRVIVTLANAGTQYTCAQGTTLACQGVSKNDDNRFVLTARAVR</sequence>
<dbReference type="NCBIfam" id="NF045524">
    <property type="entry name" value="MXAN_6640_HExxH"/>
    <property type="match status" value="1"/>
</dbReference>
<protein>
    <submittedName>
        <fullName evidence="1">Uncharacterized protein</fullName>
    </submittedName>
</protein>
<dbReference type="AlphaFoldDB" id="A0A2P2C1F9"/>
<accession>A0A2P2C1F9</accession>
<organism evidence="1">
    <name type="scientific">metagenome</name>
    <dbReference type="NCBI Taxonomy" id="256318"/>
    <lineage>
        <taxon>unclassified sequences</taxon>
        <taxon>metagenomes</taxon>
    </lineage>
</organism>
<proteinExistence type="predicted"/>
<dbReference type="EMBL" id="CZKA01000025">
    <property type="protein sequence ID" value="CUR55853.1"/>
    <property type="molecule type" value="Genomic_DNA"/>
</dbReference>